<reference evidence="4" key="1">
    <citation type="journal article" date="2019" name="Int. J. Syst. Evol. Microbiol.">
        <title>The Global Catalogue of Microorganisms (GCM) 10K type strain sequencing project: providing services to taxonomists for standard genome sequencing and annotation.</title>
        <authorList>
            <consortium name="The Broad Institute Genomics Platform"/>
            <consortium name="The Broad Institute Genome Sequencing Center for Infectious Disease"/>
            <person name="Wu L."/>
            <person name="Ma J."/>
        </authorList>
    </citation>
    <scope>NUCLEOTIDE SEQUENCE [LARGE SCALE GENOMIC DNA]</scope>
    <source>
        <strain evidence="4">NBRC 112502</strain>
    </source>
</reference>
<dbReference type="Pfam" id="PF00107">
    <property type="entry name" value="ADH_zinc_N"/>
    <property type="match status" value="1"/>
</dbReference>
<dbReference type="Gene3D" id="3.40.50.720">
    <property type="entry name" value="NAD(P)-binding Rossmann-like Domain"/>
    <property type="match status" value="1"/>
</dbReference>
<dbReference type="InterPro" id="IPR013149">
    <property type="entry name" value="ADH-like_C"/>
</dbReference>
<dbReference type="Gene3D" id="3.90.180.10">
    <property type="entry name" value="Medium-chain alcohol dehydrogenases, catalytic domain"/>
    <property type="match status" value="1"/>
</dbReference>
<comment type="caution">
    <text evidence="3">The sequence shown here is derived from an EMBL/GenBank/DDBJ whole genome shotgun (WGS) entry which is preliminary data.</text>
</comment>
<dbReference type="InterPro" id="IPR036291">
    <property type="entry name" value="NAD(P)-bd_dom_sf"/>
</dbReference>
<protein>
    <submittedName>
        <fullName evidence="3">NADP-dependent oxidoreductase</fullName>
    </submittedName>
</protein>
<feature type="domain" description="Enoyl reductase (ER)" evidence="2">
    <location>
        <begin position="29"/>
        <end position="337"/>
    </location>
</feature>
<dbReference type="EMBL" id="BSOS01000005">
    <property type="protein sequence ID" value="GLR65475.1"/>
    <property type="molecule type" value="Genomic_DNA"/>
</dbReference>
<evidence type="ECO:0000313" key="3">
    <source>
        <dbReference type="EMBL" id="GLR65475.1"/>
    </source>
</evidence>
<evidence type="ECO:0000259" key="2">
    <source>
        <dbReference type="SMART" id="SM00829"/>
    </source>
</evidence>
<dbReference type="InterPro" id="IPR041694">
    <property type="entry name" value="ADH_N_2"/>
</dbReference>
<dbReference type="Proteomes" id="UP001156641">
    <property type="component" value="Unassembled WGS sequence"/>
</dbReference>
<proteinExistence type="predicted"/>
<organism evidence="3 4">
    <name type="scientific">Acidocella aquatica</name>
    <dbReference type="NCBI Taxonomy" id="1922313"/>
    <lineage>
        <taxon>Bacteria</taxon>
        <taxon>Pseudomonadati</taxon>
        <taxon>Pseudomonadota</taxon>
        <taxon>Alphaproteobacteria</taxon>
        <taxon>Acetobacterales</taxon>
        <taxon>Acidocellaceae</taxon>
        <taxon>Acidocella</taxon>
    </lineage>
</organism>
<dbReference type="PANTHER" id="PTHR43205:SF42">
    <property type="entry name" value="ALCOHOL DEHYDROGENASE, ZINC-CONTAINING (AFU_ORTHOLOGUE AFUA_7G04530)"/>
    <property type="match status" value="1"/>
</dbReference>
<name>A0ABQ6A2J9_9PROT</name>
<dbReference type="PANTHER" id="PTHR43205">
    <property type="entry name" value="PROSTAGLANDIN REDUCTASE"/>
    <property type="match status" value="1"/>
</dbReference>
<evidence type="ECO:0000256" key="1">
    <source>
        <dbReference type="ARBA" id="ARBA00023002"/>
    </source>
</evidence>
<dbReference type="RefSeq" id="WP_284255966.1">
    <property type="nucleotide sequence ID" value="NZ_BSOS01000005.1"/>
</dbReference>
<dbReference type="InterPro" id="IPR020843">
    <property type="entry name" value="ER"/>
</dbReference>
<accession>A0ABQ6A2J9</accession>
<dbReference type="Pfam" id="PF16884">
    <property type="entry name" value="ADH_N_2"/>
    <property type="match status" value="1"/>
</dbReference>
<evidence type="ECO:0000313" key="4">
    <source>
        <dbReference type="Proteomes" id="UP001156641"/>
    </source>
</evidence>
<sequence>MTNFIPAHSTPDANRQIVLASRPAGIPLATDFALRTVPAAKPAEGQFLVRNLYLSADPVQRGWAANPALTPLGAPLRALAVGVVVESRDAAINTGDIVYGFLGWQDYALATQAELLSHIPTPRAPVSTYAGVLGMPGVTAWLALNDLAPVSPGQAVLVSTAAGAVGSVVGQIARHRGAHVTGLTGSAEKIERCITRFGYNAAFNYKTGDLAQTLAQAQPGGFNTYFDNTGGPILDTAIRALAKYGRIIQCGTAATASWNPPPTGLRNEREILTRVLTWSGFYIFDHIARFNEAIGHLSALMQNHGLEHDEDISNGIEHAAGSLEILFAGTNTGKKLIFIG</sequence>
<dbReference type="SMART" id="SM00829">
    <property type="entry name" value="PKS_ER"/>
    <property type="match status" value="1"/>
</dbReference>
<dbReference type="SUPFAM" id="SSF51735">
    <property type="entry name" value="NAD(P)-binding Rossmann-fold domains"/>
    <property type="match status" value="1"/>
</dbReference>
<keyword evidence="4" id="KW-1185">Reference proteome</keyword>
<gene>
    <name evidence="3" type="ORF">GCM10010909_01530</name>
</gene>
<dbReference type="InterPro" id="IPR045010">
    <property type="entry name" value="MDR_fam"/>
</dbReference>
<keyword evidence="1" id="KW-0560">Oxidoreductase</keyword>
<dbReference type="CDD" id="cd05288">
    <property type="entry name" value="PGDH"/>
    <property type="match status" value="1"/>
</dbReference>
<dbReference type="InterPro" id="IPR011032">
    <property type="entry name" value="GroES-like_sf"/>
</dbReference>
<dbReference type="SUPFAM" id="SSF50129">
    <property type="entry name" value="GroES-like"/>
    <property type="match status" value="1"/>
</dbReference>